<evidence type="ECO:0000256" key="3">
    <source>
        <dbReference type="ARBA" id="ARBA00022692"/>
    </source>
</evidence>
<organism evidence="9 10">
    <name type="scientific">Tritonibacter horizontis</name>
    <dbReference type="NCBI Taxonomy" id="1768241"/>
    <lineage>
        <taxon>Bacteria</taxon>
        <taxon>Pseudomonadati</taxon>
        <taxon>Pseudomonadota</taxon>
        <taxon>Alphaproteobacteria</taxon>
        <taxon>Rhodobacterales</taxon>
        <taxon>Paracoccaceae</taxon>
        <taxon>Tritonibacter</taxon>
    </lineage>
</organism>
<keyword evidence="10" id="KW-1185">Reference proteome</keyword>
<proteinExistence type="predicted"/>
<dbReference type="InterPro" id="IPR025405">
    <property type="entry name" value="DUF4131"/>
</dbReference>
<dbReference type="RefSeq" id="WP_068248531.1">
    <property type="nucleotide sequence ID" value="NZ_LPUY01000134.1"/>
</dbReference>
<feature type="transmembrane region" description="Helical" evidence="6">
    <location>
        <begin position="292"/>
        <end position="310"/>
    </location>
</feature>
<dbReference type="PANTHER" id="PTHR30619">
    <property type="entry name" value="DNA INTERNALIZATION/COMPETENCE PROTEIN COMEC/REC2"/>
    <property type="match status" value="1"/>
</dbReference>
<name>A0A132BT30_9RHOB</name>
<feature type="transmembrane region" description="Helical" evidence="6">
    <location>
        <begin position="317"/>
        <end position="349"/>
    </location>
</feature>
<evidence type="ECO:0000256" key="5">
    <source>
        <dbReference type="ARBA" id="ARBA00023136"/>
    </source>
</evidence>
<feature type="domain" description="ComEC/Rec2-related protein" evidence="7">
    <location>
        <begin position="230"/>
        <end position="510"/>
    </location>
</feature>
<comment type="subcellular location">
    <subcellularLocation>
        <location evidence="1">Cell membrane</location>
        <topology evidence="1">Multi-pass membrane protein</topology>
    </subcellularLocation>
</comment>
<keyword evidence="2" id="KW-1003">Cell membrane</keyword>
<dbReference type="Pfam" id="PF03772">
    <property type="entry name" value="Competence"/>
    <property type="match status" value="1"/>
</dbReference>
<dbReference type="GO" id="GO:0005886">
    <property type="term" value="C:plasma membrane"/>
    <property type="evidence" value="ECO:0007669"/>
    <property type="project" value="UniProtKB-SubCell"/>
</dbReference>
<protein>
    <submittedName>
        <fullName evidence="9">ComEC family competence protein</fullName>
    </submittedName>
</protein>
<feature type="transmembrane region" description="Helical" evidence="6">
    <location>
        <begin position="355"/>
        <end position="374"/>
    </location>
</feature>
<reference evidence="9 10" key="1">
    <citation type="submission" date="2015-12" db="EMBL/GenBank/DDBJ databases">
        <title>Genome sequence of the marine Rhodobacteraceae strain O3.65, Candidatus Tritonibacter horizontis.</title>
        <authorList>
            <person name="Poehlein A."/>
            <person name="Giebel H.A."/>
            <person name="Voget S."/>
            <person name="Brinkhoff T."/>
        </authorList>
    </citation>
    <scope>NUCLEOTIDE SEQUENCE [LARGE SCALE GENOMIC DNA]</scope>
    <source>
        <strain evidence="9 10">O3.65</strain>
    </source>
</reference>
<feature type="transmembrane region" description="Helical" evidence="6">
    <location>
        <begin position="64"/>
        <end position="84"/>
    </location>
</feature>
<feature type="transmembrane region" description="Helical" evidence="6">
    <location>
        <begin position="251"/>
        <end position="272"/>
    </location>
</feature>
<dbReference type="Proteomes" id="UP000068382">
    <property type="component" value="Unassembled WGS sequence"/>
</dbReference>
<dbReference type="NCBIfam" id="TIGR00360">
    <property type="entry name" value="ComEC_N-term"/>
    <property type="match status" value="1"/>
</dbReference>
<evidence type="ECO:0000313" key="10">
    <source>
        <dbReference type="Proteomes" id="UP000068382"/>
    </source>
</evidence>
<feature type="transmembrane region" description="Helical" evidence="6">
    <location>
        <begin position="18"/>
        <end position="35"/>
    </location>
</feature>
<keyword evidence="5 6" id="KW-0472">Membrane</keyword>
<evidence type="ECO:0000256" key="1">
    <source>
        <dbReference type="ARBA" id="ARBA00004651"/>
    </source>
</evidence>
<feature type="domain" description="DUF4131" evidence="8">
    <location>
        <begin position="43"/>
        <end position="188"/>
    </location>
</feature>
<evidence type="ECO:0000259" key="7">
    <source>
        <dbReference type="Pfam" id="PF03772"/>
    </source>
</evidence>
<feature type="transmembrane region" description="Helical" evidence="6">
    <location>
        <begin position="430"/>
        <end position="451"/>
    </location>
</feature>
<accession>A0A132BT30</accession>
<feature type="transmembrane region" description="Helical" evidence="6">
    <location>
        <begin position="492"/>
        <end position="508"/>
    </location>
</feature>
<gene>
    <name evidence="9" type="ORF">TRIHO_42560</name>
</gene>
<evidence type="ECO:0000256" key="4">
    <source>
        <dbReference type="ARBA" id="ARBA00022989"/>
    </source>
</evidence>
<keyword evidence="3 6" id="KW-0812">Transmembrane</keyword>
<dbReference type="PATRIC" id="fig|1768241.3.peg.4449"/>
<evidence type="ECO:0000256" key="2">
    <source>
        <dbReference type="ARBA" id="ARBA00022475"/>
    </source>
</evidence>
<feature type="transmembrane region" description="Helical" evidence="6">
    <location>
        <begin position="395"/>
        <end position="418"/>
    </location>
</feature>
<evidence type="ECO:0000259" key="8">
    <source>
        <dbReference type="Pfam" id="PF13567"/>
    </source>
</evidence>
<keyword evidence="4 6" id="KW-1133">Transmembrane helix</keyword>
<dbReference type="OrthoDB" id="9790149at2"/>
<dbReference type="InterPro" id="IPR004477">
    <property type="entry name" value="ComEC_N"/>
</dbReference>
<dbReference type="Pfam" id="PF13567">
    <property type="entry name" value="DUF4131"/>
    <property type="match status" value="1"/>
</dbReference>
<dbReference type="EMBL" id="LPUY01000134">
    <property type="protein sequence ID" value="KUP90900.1"/>
    <property type="molecule type" value="Genomic_DNA"/>
</dbReference>
<evidence type="ECO:0000256" key="6">
    <source>
        <dbReference type="SAM" id="Phobius"/>
    </source>
</evidence>
<dbReference type="PANTHER" id="PTHR30619:SF1">
    <property type="entry name" value="RECOMBINATION PROTEIN 2"/>
    <property type="match status" value="1"/>
</dbReference>
<feature type="transmembrane region" description="Helical" evidence="6">
    <location>
        <begin position="458"/>
        <end position="480"/>
    </location>
</feature>
<dbReference type="AlphaFoldDB" id="A0A132BT30"/>
<dbReference type="InterPro" id="IPR052159">
    <property type="entry name" value="Competence_DNA_uptake"/>
</dbReference>
<sequence length="677" mass="71671">MRIWSALDGVLQAQRGHLFPWAPVFFGLGIGLYFCSPQEPGRWAYLSVLCLCCVSGWMCRRGDASGILAVAVLLCGLGFCYMGARSHWVAAPVLEFRYYGAVEGQVIAVDRSASDAPRITLRAVRLDTVAPARTPTRVRLSLFAGETPVPGAWVMTTAHLSPPQSPAEPGGFDFRRHAWFLQLGAVGYSRVPVLQSAQAATLPVASLRRAVSDWVRAQMPPRTGGVAAALITGDRAAVPRAVIDALRASNLAHLLAISGLHMGLFAGLIFATLRRGFALWPRLALRYPIKKIAAGFALVAGFGYLLLSGANVATERAFIMVAIMLLAVILDRRALSIRAVAIAALLVLLRRPETLLSPGFQMSFAATLALVCVFQGAQRLVTPGQRGLRGAVLRWGAALVVSSLVAGLATAPFGAAHFNMVSHYGLVANLLAVPVMGAVVVPGAVLALCLAPLGASAFGFWIMSQGLSWILTVAETVAGWPGARGFVVAPDIWVLPVLVVGGLMVLLWQGRLRWVGALPVCLALAFWPQAERPQLLVSADGGIVGLLTDAGRAVSRPKGKAFDAGIWLENDGDGADQRRAFDRWPGGASQGRVQVALLGDLRVVHAIGKAAAASLPPGCAASDIVILSVDAKGPEGDCRLFTPTTLRQTGSLAIDDTGKITASQRDDQLRLWSGLRK</sequence>
<comment type="caution">
    <text evidence="9">The sequence shown here is derived from an EMBL/GenBank/DDBJ whole genome shotgun (WGS) entry which is preliminary data.</text>
</comment>
<evidence type="ECO:0000313" key="9">
    <source>
        <dbReference type="EMBL" id="KUP90900.1"/>
    </source>
</evidence>